<dbReference type="InterPro" id="IPR015424">
    <property type="entry name" value="PyrdxlP-dep_Trfase"/>
</dbReference>
<comment type="similarity">
    <text evidence="5">Belongs to the class-II pyridoxal-phosphate-dependent aminotransferase family. MalY/PatB cystathionine beta-lyase subfamily.</text>
</comment>
<keyword evidence="8" id="KW-1185">Reference proteome</keyword>
<dbReference type="Pfam" id="PF00155">
    <property type="entry name" value="Aminotran_1_2"/>
    <property type="match status" value="1"/>
</dbReference>
<evidence type="ECO:0000313" key="8">
    <source>
        <dbReference type="Proteomes" id="UP000198833"/>
    </source>
</evidence>
<dbReference type="RefSeq" id="WP_092571238.1">
    <property type="nucleotide sequence ID" value="NZ_CALUDV010000003.1"/>
</dbReference>
<dbReference type="InterPro" id="IPR015422">
    <property type="entry name" value="PyrdxlP-dep_Trfase_small"/>
</dbReference>
<dbReference type="AlphaFoldDB" id="A0A1H9CMB3"/>
<evidence type="ECO:0000256" key="1">
    <source>
        <dbReference type="ARBA" id="ARBA00001933"/>
    </source>
</evidence>
<organism evidence="7 8">
    <name type="scientific">Ignavigranum ruoffiae</name>
    <dbReference type="NCBI Taxonomy" id="89093"/>
    <lineage>
        <taxon>Bacteria</taxon>
        <taxon>Bacillati</taxon>
        <taxon>Bacillota</taxon>
        <taxon>Bacilli</taxon>
        <taxon>Lactobacillales</taxon>
        <taxon>Aerococcaceae</taxon>
        <taxon>Ignavigranum</taxon>
    </lineage>
</organism>
<evidence type="ECO:0000256" key="5">
    <source>
        <dbReference type="ARBA" id="ARBA00037974"/>
    </source>
</evidence>
<dbReference type="EC" id="4.4.1.13" evidence="2"/>
<sequence length="392" mass="44762">MEVQYNFDQVVNRRQQQSKKWTAYQHFGVPVSDEILPLWIADMDFKCEPRIRQALQAVVDYGIYGYDAPADDFFSSFIDWQEQRNHWQVSSDFLVPVSGVVPGICNAIRILTQAGDRILIQTPVYYPFFKAIETNQRCLVENPLIRKADQYVIDFADFEEKIKTCKMFILCSPHNPVGRVWRVDELQKMAELCLKHGVIIVADEIHSDLIFKGYKHTPLASLSSAIDQQTITLMAPSKSFNVAGLSQSVAIIANPEIRQRFEEGLCSSGFMHMNSFAAAGFPAAYRYGGDWLDQALTYIEANVDYVLDYLTERLPEVDAHRPEGTFLMWLDFTEVSRDPEVLMHRLIHQGKIIIEDGSIFGQQGRGFCRFNIASPRSIIEEAMSRIETAIHS</sequence>
<reference evidence="7 8" key="1">
    <citation type="submission" date="2016-10" db="EMBL/GenBank/DDBJ databases">
        <authorList>
            <person name="de Groot N.N."/>
        </authorList>
    </citation>
    <scope>NUCLEOTIDE SEQUENCE [LARGE SCALE GENOMIC DNA]</scope>
    <source>
        <strain evidence="7 8">DSM 15695</strain>
    </source>
</reference>
<accession>A0A1H9CMB3</accession>
<dbReference type="InterPro" id="IPR004839">
    <property type="entry name" value="Aminotransferase_I/II_large"/>
</dbReference>
<name>A0A1H9CMB3_9LACT</name>
<dbReference type="STRING" id="89093.SAMN04488558_10479"/>
<dbReference type="NCBIfam" id="TIGR04350">
    <property type="entry name" value="C_S_lyase_PatB"/>
    <property type="match status" value="1"/>
</dbReference>
<gene>
    <name evidence="7" type="ORF">SAMN04488558_10479</name>
</gene>
<dbReference type="PANTHER" id="PTHR43525">
    <property type="entry name" value="PROTEIN MALY"/>
    <property type="match status" value="1"/>
</dbReference>
<evidence type="ECO:0000259" key="6">
    <source>
        <dbReference type="Pfam" id="PF00155"/>
    </source>
</evidence>
<dbReference type="InterPro" id="IPR027619">
    <property type="entry name" value="C-S_lyase_PatB-like"/>
</dbReference>
<dbReference type="Gene3D" id="3.90.1150.10">
    <property type="entry name" value="Aspartate Aminotransferase, domain 1"/>
    <property type="match status" value="1"/>
</dbReference>
<dbReference type="InterPro" id="IPR051798">
    <property type="entry name" value="Class-II_PLP-Dep_Aminotrans"/>
</dbReference>
<dbReference type="Proteomes" id="UP000198833">
    <property type="component" value="Unassembled WGS sequence"/>
</dbReference>
<protein>
    <recommendedName>
        <fullName evidence="2">cysteine-S-conjugate beta-lyase</fullName>
        <ecNumber evidence="2">4.4.1.13</ecNumber>
    </recommendedName>
</protein>
<keyword evidence="3" id="KW-0663">Pyridoxal phosphate</keyword>
<dbReference type="Gene3D" id="3.40.640.10">
    <property type="entry name" value="Type I PLP-dependent aspartate aminotransferase-like (Major domain)"/>
    <property type="match status" value="1"/>
</dbReference>
<evidence type="ECO:0000313" key="7">
    <source>
        <dbReference type="EMBL" id="SEQ02352.1"/>
    </source>
</evidence>
<dbReference type="PANTHER" id="PTHR43525:SF1">
    <property type="entry name" value="PROTEIN MALY"/>
    <property type="match status" value="1"/>
</dbReference>
<dbReference type="EMBL" id="FOEN01000004">
    <property type="protein sequence ID" value="SEQ02352.1"/>
    <property type="molecule type" value="Genomic_DNA"/>
</dbReference>
<dbReference type="OrthoDB" id="9802872at2"/>
<evidence type="ECO:0000256" key="2">
    <source>
        <dbReference type="ARBA" id="ARBA00012224"/>
    </source>
</evidence>
<dbReference type="GO" id="GO:0047804">
    <property type="term" value="F:cysteine-S-conjugate beta-lyase activity"/>
    <property type="evidence" value="ECO:0007669"/>
    <property type="project" value="UniProtKB-EC"/>
</dbReference>
<proteinExistence type="inferred from homology"/>
<dbReference type="SUPFAM" id="SSF53383">
    <property type="entry name" value="PLP-dependent transferases"/>
    <property type="match status" value="1"/>
</dbReference>
<comment type="cofactor">
    <cofactor evidence="1">
        <name>pyridoxal 5'-phosphate</name>
        <dbReference type="ChEBI" id="CHEBI:597326"/>
    </cofactor>
</comment>
<dbReference type="InterPro" id="IPR015421">
    <property type="entry name" value="PyrdxlP-dep_Trfase_major"/>
</dbReference>
<dbReference type="CDD" id="cd00609">
    <property type="entry name" value="AAT_like"/>
    <property type="match status" value="1"/>
</dbReference>
<evidence type="ECO:0000256" key="4">
    <source>
        <dbReference type="ARBA" id="ARBA00023239"/>
    </source>
</evidence>
<dbReference type="GO" id="GO:0030170">
    <property type="term" value="F:pyridoxal phosphate binding"/>
    <property type="evidence" value="ECO:0007669"/>
    <property type="project" value="InterPro"/>
</dbReference>
<evidence type="ECO:0000256" key="3">
    <source>
        <dbReference type="ARBA" id="ARBA00022898"/>
    </source>
</evidence>
<keyword evidence="4 7" id="KW-0456">Lyase</keyword>
<feature type="domain" description="Aminotransferase class I/classII large" evidence="6">
    <location>
        <begin position="83"/>
        <end position="386"/>
    </location>
</feature>